<keyword evidence="3" id="KW-1185">Reference proteome</keyword>
<proteinExistence type="predicted"/>
<reference evidence="2 3" key="1">
    <citation type="journal article" date="2012" name="Genome Biol.">
        <title>Genome and low-iron response of an oceanic diatom adapted to chronic iron limitation.</title>
        <authorList>
            <person name="Lommer M."/>
            <person name="Specht M."/>
            <person name="Roy A.S."/>
            <person name="Kraemer L."/>
            <person name="Andreson R."/>
            <person name="Gutowska M.A."/>
            <person name="Wolf J."/>
            <person name="Bergner S.V."/>
            <person name="Schilhabel M.B."/>
            <person name="Klostermeier U.C."/>
            <person name="Beiko R.G."/>
            <person name="Rosenstiel P."/>
            <person name="Hippler M."/>
            <person name="Laroche J."/>
        </authorList>
    </citation>
    <scope>NUCLEOTIDE SEQUENCE [LARGE SCALE GENOMIC DNA]</scope>
    <source>
        <strain evidence="2 3">CCMP1005</strain>
    </source>
</reference>
<feature type="region of interest" description="Disordered" evidence="1">
    <location>
        <begin position="239"/>
        <end position="264"/>
    </location>
</feature>
<name>K0R360_THAOC</name>
<comment type="caution">
    <text evidence="2">The sequence shown here is derived from an EMBL/GenBank/DDBJ whole genome shotgun (WGS) entry which is preliminary data.</text>
</comment>
<feature type="region of interest" description="Disordered" evidence="1">
    <location>
        <begin position="180"/>
        <end position="214"/>
    </location>
</feature>
<feature type="compositionally biased region" description="Basic and acidic residues" evidence="1">
    <location>
        <begin position="187"/>
        <end position="206"/>
    </location>
</feature>
<feature type="region of interest" description="Disordered" evidence="1">
    <location>
        <begin position="74"/>
        <end position="106"/>
    </location>
</feature>
<evidence type="ECO:0000313" key="2">
    <source>
        <dbReference type="EMBL" id="EJK45794.1"/>
    </source>
</evidence>
<gene>
    <name evidence="2" type="ORF">THAOC_35573</name>
</gene>
<sequence length="341" mass="38553">MTQHPSSLARRRFVIPPCSSEEAHLLVSGQGRVSAPIDRAILGDGLRLRKLTYTDLSVVSGGGSAVRMIHPRRATESPETGRRVEAMQRRARRREYDRGRRRTENDSIHPIEEESSLVGSDCDTIGIVDQSDRSSMVDQIGDLNLFDELMSLHGQTVDASQKKSSPFRIVRDEKGHYRLSRKVSRRRNSEWLPRPKAEEEQEERRQSLPSDNVTLRKKFQPLHRRASFNEKIQGIVKPSKYLSRESSMTDDEEPPQSHPTDKQKRIKSYIIDDPWMPPVPSTVSSSTTLKDDEISHRTAKAETLDISTRSEGWIPCGVEFSETAEIFVIDGIDGACGYGSN</sequence>
<evidence type="ECO:0000313" key="3">
    <source>
        <dbReference type="Proteomes" id="UP000266841"/>
    </source>
</evidence>
<dbReference type="Proteomes" id="UP000266841">
    <property type="component" value="Unassembled WGS sequence"/>
</dbReference>
<accession>K0R360</accession>
<protein>
    <submittedName>
        <fullName evidence="2">Uncharacterized protein</fullName>
    </submittedName>
</protein>
<evidence type="ECO:0000256" key="1">
    <source>
        <dbReference type="SAM" id="MobiDB-lite"/>
    </source>
</evidence>
<dbReference type="AlphaFoldDB" id="K0R360"/>
<dbReference type="EMBL" id="AGNL01048241">
    <property type="protein sequence ID" value="EJK45794.1"/>
    <property type="molecule type" value="Genomic_DNA"/>
</dbReference>
<organism evidence="2 3">
    <name type="scientific">Thalassiosira oceanica</name>
    <name type="common">Marine diatom</name>
    <dbReference type="NCBI Taxonomy" id="159749"/>
    <lineage>
        <taxon>Eukaryota</taxon>
        <taxon>Sar</taxon>
        <taxon>Stramenopiles</taxon>
        <taxon>Ochrophyta</taxon>
        <taxon>Bacillariophyta</taxon>
        <taxon>Coscinodiscophyceae</taxon>
        <taxon>Thalassiosirophycidae</taxon>
        <taxon>Thalassiosirales</taxon>
        <taxon>Thalassiosiraceae</taxon>
        <taxon>Thalassiosira</taxon>
    </lineage>
</organism>